<evidence type="ECO:0000259" key="1">
    <source>
        <dbReference type="Pfam" id="PF06985"/>
    </source>
</evidence>
<reference evidence="2 3" key="1">
    <citation type="submission" date="2016-04" db="EMBL/GenBank/DDBJ databases">
        <title>A degradative enzymes factory behind the ericoid mycorrhizal symbiosis.</title>
        <authorList>
            <consortium name="DOE Joint Genome Institute"/>
            <person name="Martino E."/>
            <person name="Morin E."/>
            <person name="Grelet G."/>
            <person name="Kuo A."/>
            <person name="Kohler A."/>
            <person name="Daghino S."/>
            <person name="Barry K."/>
            <person name="Choi C."/>
            <person name="Cichocki N."/>
            <person name="Clum A."/>
            <person name="Copeland A."/>
            <person name="Hainaut M."/>
            <person name="Haridas S."/>
            <person name="Labutti K."/>
            <person name="Lindquist E."/>
            <person name="Lipzen A."/>
            <person name="Khouja H.-R."/>
            <person name="Murat C."/>
            <person name="Ohm R."/>
            <person name="Olson A."/>
            <person name="Spatafora J."/>
            <person name="Veneault-Fourrey C."/>
            <person name="Henrissat B."/>
            <person name="Grigoriev I."/>
            <person name="Martin F."/>
            <person name="Perotto S."/>
        </authorList>
    </citation>
    <scope>NUCLEOTIDE SEQUENCE [LARGE SCALE GENOMIC DNA]</scope>
    <source>
        <strain evidence="2 3">F</strain>
    </source>
</reference>
<keyword evidence="3" id="KW-1185">Reference proteome</keyword>
<proteinExistence type="predicted"/>
<dbReference type="Pfam" id="PF06985">
    <property type="entry name" value="HET"/>
    <property type="match status" value="1"/>
</dbReference>
<sequence>LEASTGSENSLRSAKRMVENCLESHPQCRRDKSIKGPTRLINVSMDSVRLCTPTGSEGNPQFATLSHCWGKIDMFKLRKSNIAALHNEIPVDQLCRTFQEAITVTRYLGLAYLWIDSICIIQDDAADWDHEAAMMGEIYSNGVVNIAAAGAEDGSVGLFYERDVLQESAHYVRINGTDIYKLQEQRLYERSLENTCLTARGWCFQERFLARRTLHFTKSQIFFECNCKIACESCPEGFPDSMWWTNAPERVLPKDRDHPSSWFQAVKLYSAGQLSFSKDKLIAISGVARHFHTITGDKYVAGLWRSNIERELCWRVDREEVPSASETSRPTWSWASTNEPISW</sequence>
<feature type="non-terminal residue" evidence="2">
    <location>
        <position position="1"/>
    </location>
</feature>
<protein>
    <submittedName>
        <fullName evidence="2">HET-domain-containing protein</fullName>
    </submittedName>
</protein>
<dbReference type="Proteomes" id="UP000235786">
    <property type="component" value="Unassembled WGS sequence"/>
</dbReference>
<evidence type="ECO:0000313" key="3">
    <source>
        <dbReference type="Proteomes" id="UP000235786"/>
    </source>
</evidence>
<feature type="domain" description="Heterokaryon incompatibility" evidence="1">
    <location>
        <begin position="62"/>
        <end position="206"/>
    </location>
</feature>
<dbReference type="OrthoDB" id="5125733at2759"/>
<dbReference type="PANTHER" id="PTHR33112">
    <property type="entry name" value="DOMAIN PROTEIN, PUTATIVE-RELATED"/>
    <property type="match status" value="1"/>
</dbReference>
<gene>
    <name evidence="2" type="ORF">L207DRAFT_408592</name>
</gene>
<dbReference type="EMBL" id="KZ613967">
    <property type="protein sequence ID" value="PMD30373.1"/>
    <property type="molecule type" value="Genomic_DNA"/>
</dbReference>
<dbReference type="AlphaFoldDB" id="A0A2J6QVT5"/>
<dbReference type="PANTHER" id="PTHR33112:SF10">
    <property type="entry name" value="TOL"/>
    <property type="match status" value="1"/>
</dbReference>
<evidence type="ECO:0000313" key="2">
    <source>
        <dbReference type="EMBL" id="PMD30373.1"/>
    </source>
</evidence>
<accession>A0A2J6QVT5</accession>
<organism evidence="2 3">
    <name type="scientific">Hyaloscypha variabilis (strain UAMH 11265 / GT02V1 / F)</name>
    <name type="common">Meliniomyces variabilis</name>
    <dbReference type="NCBI Taxonomy" id="1149755"/>
    <lineage>
        <taxon>Eukaryota</taxon>
        <taxon>Fungi</taxon>
        <taxon>Dikarya</taxon>
        <taxon>Ascomycota</taxon>
        <taxon>Pezizomycotina</taxon>
        <taxon>Leotiomycetes</taxon>
        <taxon>Helotiales</taxon>
        <taxon>Hyaloscyphaceae</taxon>
        <taxon>Hyaloscypha</taxon>
        <taxon>Hyaloscypha variabilis</taxon>
    </lineage>
</organism>
<feature type="non-terminal residue" evidence="2">
    <location>
        <position position="343"/>
    </location>
</feature>
<dbReference type="InterPro" id="IPR010730">
    <property type="entry name" value="HET"/>
</dbReference>
<name>A0A2J6QVT5_HYAVF</name>